<feature type="region of interest" description="Disordered" evidence="1">
    <location>
        <begin position="56"/>
        <end position="102"/>
    </location>
</feature>
<keyword evidence="3" id="KW-1185">Reference proteome</keyword>
<dbReference type="RefSeq" id="XP_028469435.1">
    <property type="nucleotide sequence ID" value="XM_028614030.1"/>
</dbReference>
<dbReference type="AlphaFoldDB" id="A0A3N2Q4D9"/>
<dbReference type="EMBL" id="ML119052">
    <property type="protein sequence ID" value="ROT41629.1"/>
    <property type="molecule type" value="Genomic_DNA"/>
</dbReference>
<organism evidence="2 3">
    <name type="scientific">Sodiomyces alkalinus (strain CBS 110278 / VKM F-3762 / F11)</name>
    <name type="common">Alkaliphilic filamentous fungus</name>
    <dbReference type="NCBI Taxonomy" id="1314773"/>
    <lineage>
        <taxon>Eukaryota</taxon>
        <taxon>Fungi</taxon>
        <taxon>Dikarya</taxon>
        <taxon>Ascomycota</taxon>
        <taxon>Pezizomycotina</taxon>
        <taxon>Sordariomycetes</taxon>
        <taxon>Hypocreomycetidae</taxon>
        <taxon>Glomerellales</taxon>
        <taxon>Plectosphaerellaceae</taxon>
        <taxon>Sodiomyces</taxon>
    </lineage>
</organism>
<proteinExistence type="predicted"/>
<name>A0A3N2Q4D9_SODAK</name>
<dbReference type="Proteomes" id="UP000272025">
    <property type="component" value="Unassembled WGS sequence"/>
</dbReference>
<feature type="compositionally biased region" description="Basic and acidic residues" evidence="1">
    <location>
        <begin position="93"/>
        <end position="102"/>
    </location>
</feature>
<feature type="compositionally biased region" description="Basic and acidic residues" evidence="1">
    <location>
        <begin position="57"/>
        <end position="71"/>
    </location>
</feature>
<dbReference type="GeneID" id="39582508"/>
<evidence type="ECO:0000256" key="1">
    <source>
        <dbReference type="SAM" id="MobiDB-lite"/>
    </source>
</evidence>
<protein>
    <submittedName>
        <fullName evidence="2">Uncharacterized protein</fullName>
    </submittedName>
</protein>
<accession>A0A3N2Q4D9</accession>
<evidence type="ECO:0000313" key="3">
    <source>
        <dbReference type="Proteomes" id="UP000272025"/>
    </source>
</evidence>
<sequence length="179" mass="19130">MPSPSWRYEDLGDQAARNTGKKRNRVVLGAQSWACLQSLICLVGAGIVSGNVVGGGGEKRGGRVDRNEAASKDYTSAPNAGETGETRGSARASSDKEKRREQSDVIFGGSWDGISFVFSFGGKLYFRTILRIEEAWRLRAKKGQANEKVLVAQGCGDAPRDLPSLPSPGRLTSRLGLSG</sequence>
<feature type="region of interest" description="Disordered" evidence="1">
    <location>
        <begin position="159"/>
        <end position="179"/>
    </location>
</feature>
<evidence type="ECO:0000313" key="2">
    <source>
        <dbReference type="EMBL" id="ROT41629.1"/>
    </source>
</evidence>
<gene>
    <name evidence="2" type="ORF">SODALDRAFT_357692</name>
</gene>
<reference evidence="2 3" key="1">
    <citation type="journal article" date="2018" name="Mol. Ecol.">
        <title>The obligate alkalophilic soda-lake fungus Sodiomyces alkalinus has shifted to a protein diet.</title>
        <authorList>
            <person name="Grum-Grzhimaylo A.A."/>
            <person name="Falkoski D.L."/>
            <person name="van den Heuvel J."/>
            <person name="Valero-Jimenez C.A."/>
            <person name="Min B."/>
            <person name="Choi I.G."/>
            <person name="Lipzen A."/>
            <person name="Daum C.G."/>
            <person name="Aanen D.K."/>
            <person name="Tsang A."/>
            <person name="Henrissat B."/>
            <person name="Bilanenko E.N."/>
            <person name="de Vries R.P."/>
            <person name="van Kan J.A.L."/>
            <person name="Grigoriev I.V."/>
            <person name="Debets A.J.M."/>
        </authorList>
    </citation>
    <scope>NUCLEOTIDE SEQUENCE [LARGE SCALE GENOMIC DNA]</scope>
    <source>
        <strain evidence="2 3">F11</strain>
    </source>
</reference>